<dbReference type="PANTHER" id="PTHR43133">
    <property type="entry name" value="RNA POLYMERASE ECF-TYPE SIGMA FACTO"/>
    <property type="match status" value="1"/>
</dbReference>
<gene>
    <name evidence="7" type="ORF">C1H87_18950</name>
</gene>
<dbReference type="NCBIfam" id="TIGR02937">
    <property type="entry name" value="sigma70-ECF"/>
    <property type="match status" value="1"/>
</dbReference>
<dbReference type="InterPro" id="IPR014284">
    <property type="entry name" value="RNA_pol_sigma-70_dom"/>
</dbReference>
<keyword evidence="3" id="KW-0731">Sigma factor</keyword>
<dbReference type="GO" id="GO:0006352">
    <property type="term" value="P:DNA-templated transcription initiation"/>
    <property type="evidence" value="ECO:0007669"/>
    <property type="project" value="InterPro"/>
</dbReference>
<evidence type="ECO:0000313" key="7">
    <source>
        <dbReference type="EMBL" id="AUP80678.1"/>
    </source>
</evidence>
<proteinExistence type="inferred from homology"/>
<feature type="domain" description="RNA polymerase sigma-70 region 2" evidence="5">
    <location>
        <begin position="26"/>
        <end position="92"/>
    </location>
</feature>
<dbReference type="PANTHER" id="PTHR43133:SF46">
    <property type="entry name" value="RNA POLYMERASE SIGMA-70 FACTOR ECF SUBFAMILY"/>
    <property type="match status" value="1"/>
</dbReference>
<dbReference type="NCBIfam" id="TIGR02985">
    <property type="entry name" value="Sig70_bacteroi1"/>
    <property type="match status" value="1"/>
</dbReference>
<dbReference type="InterPro" id="IPR039425">
    <property type="entry name" value="RNA_pol_sigma-70-like"/>
</dbReference>
<dbReference type="InterPro" id="IPR036388">
    <property type="entry name" value="WH-like_DNA-bd_sf"/>
</dbReference>
<dbReference type="GO" id="GO:0016987">
    <property type="term" value="F:sigma factor activity"/>
    <property type="evidence" value="ECO:0007669"/>
    <property type="project" value="UniProtKB-KW"/>
</dbReference>
<dbReference type="InterPro" id="IPR013325">
    <property type="entry name" value="RNA_pol_sigma_r2"/>
</dbReference>
<evidence type="ECO:0000259" key="6">
    <source>
        <dbReference type="Pfam" id="PF08281"/>
    </source>
</evidence>
<sequence>MASKFKNESVLILHLKKGDEEAYIYLVKMYHKPLFVYALSLTDDHAMAQDIVQEVFISLWSNRKKLFIQRSLKNYMYKITYNKFINLYRKKRAISNLERIYMETLNEVVDDDNTELLEKKIELIKKGITQLPKKCKQTFLLNKEEGLTNIEIAEYLDISPKTVEGHLTKAYYLLRRYTGKHFKNILFLTFGAKNMMARLQKS</sequence>
<dbReference type="EMBL" id="CP025791">
    <property type="protein sequence ID" value="AUP80678.1"/>
    <property type="molecule type" value="Genomic_DNA"/>
</dbReference>
<dbReference type="Pfam" id="PF08281">
    <property type="entry name" value="Sigma70_r4_2"/>
    <property type="match status" value="1"/>
</dbReference>
<feature type="domain" description="RNA polymerase sigma factor 70 region 4 type 2" evidence="6">
    <location>
        <begin position="124"/>
        <end position="171"/>
    </location>
</feature>
<keyword evidence="2" id="KW-0805">Transcription regulation</keyword>
<dbReference type="InterPro" id="IPR013249">
    <property type="entry name" value="RNA_pol_sigma70_r4_t2"/>
</dbReference>
<evidence type="ECO:0000259" key="5">
    <source>
        <dbReference type="Pfam" id="PF04542"/>
    </source>
</evidence>
<dbReference type="Gene3D" id="1.10.1740.10">
    <property type="match status" value="1"/>
</dbReference>
<dbReference type="SUPFAM" id="SSF88659">
    <property type="entry name" value="Sigma3 and sigma4 domains of RNA polymerase sigma factors"/>
    <property type="match status" value="1"/>
</dbReference>
<evidence type="ECO:0000256" key="1">
    <source>
        <dbReference type="ARBA" id="ARBA00010641"/>
    </source>
</evidence>
<keyword evidence="8" id="KW-1185">Reference proteome</keyword>
<evidence type="ECO:0000256" key="4">
    <source>
        <dbReference type="ARBA" id="ARBA00023163"/>
    </source>
</evidence>
<dbReference type="Pfam" id="PF04542">
    <property type="entry name" value="Sigma70_r2"/>
    <property type="match status" value="1"/>
</dbReference>
<dbReference type="GO" id="GO:0003677">
    <property type="term" value="F:DNA binding"/>
    <property type="evidence" value="ECO:0007669"/>
    <property type="project" value="InterPro"/>
</dbReference>
<accession>A0A2K9PV40</accession>
<dbReference type="Proteomes" id="UP000235826">
    <property type="component" value="Chromosome"/>
</dbReference>
<keyword evidence="4" id="KW-0804">Transcription</keyword>
<dbReference type="KEGG" id="fek:C1H87_18950"/>
<dbReference type="Gene3D" id="1.10.10.10">
    <property type="entry name" value="Winged helix-like DNA-binding domain superfamily/Winged helix DNA-binding domain"/>
    <property type="match status" value="1"/>
</dbReference>
<reference evidence="7 8" key="1">
    <citation type="submission" date="2018-01" db="EMBL/GenBank/DDBJ databases">
        <title>Complete genome sequence of Flavivirga eckloniae ECD14 isolated from seaweed Ecklonia cava.</title>
        <authorList>
            <person name="Lee J.H."/>
            <person name="Baik K.S."/>
            <person name="Seong C.N."/>
        </authorList>
    </citation>
    <scope>NUCLEOTIDE SEQUENCE [LARGE SCALE GENOMIC DNA]</scope>
    <source>
        <strain evidence="7 8">ECD14</strain>
    </source>
</reference>
<dbReference type="InterPro" id="IPR014327">
    <property type="entry name" value="RNA_pol_sigma70_bacteroid"/>
</dbReference>
<evidence type="ECO:0000256" key="3">
    <source>
        <dbReference type="ARBA" id="ARBA00023082"/>
    </source>
</evidence>
<dbReference type="RefSeq" id="WP_102757324.1">
    <property type="nucleotide sequence ID" value="NZ_CP025791.1"/>
</dbReference>
<protein>
    <submittedName>
        <fullName evidence="7">RNA polymerase sigma-70 factor</fullName>
    </submittedName>
</protein>
<dbReference type="OrthoDB" id="1100095at2"/>
<dbReference type="AlphaFoldDB" id="A0A2K9PV40"/>
<dbReference type="InterPro" id="IPR013324">
    <property type="entry name" value="RNA_pol_sigma_r3/r4-like"/>
</dbReference>
<evidence type="ECO:0000313" key="8">
    <source>
        <dbReference type="Proteomes" id="UP000235826"/>
    </source>
</evidence>
<organism evidence="7 8">
    <name type="scientific">Flavivirga eckloniae</name>
    <dbReference type="NCBI Taxonomy" id="1803846"/>
    <lineage>
        <taxon>Bacteria</taxon>
        <taxon>Pseudomonadati</taxon>
        <taxon>Bacteroidota</taxon>
        <taxon>Flavobacteriia</taxon>
        <taxon>Flavobacteriales</taxon>
        <taxon>Flavobacteriaceae</taxon>
        <taxon>Flavivirga</taxon>
    </lineage>
</organism>
<evidence type="ECO:0000256" key="2">
    <source>
        <dbReference type="ARBA" id="ARBA00023015"/>
    </source>
</evidence>
<dbReference type="InterPro" id="IPR007627">
    <property type="entry name" value="RNA_pol_sigma70_r2"/>
</dbReference>
<dbReference type="SUPFAM" id="SSF88946">
    <property type="entry name" value="Sigma2 domain of RNA polymerase sigma factors"/>
    <property type="match status" value="1"/>
</dbReference>
<comment type="similarity">
    <text evidence="1">Belongs to the sigma-70 factor family. ECF subfamily.</text>
</comment>
<name>A0A2K9PV40_9FLAO</name>